<protein>
    <submittedName>
        <fullName evidence="2">Uncharacterized protein</fullName>
    </submittedName>
</protein>
<proteinExistence type="predicted"/>
<sequence length="71" mass="8190">MFVSRSTIVTFPLSPQPGRFWIKLLSPTTTKKKMLKGTTHPFYKKEEGVPCPKSRRPLLLIHPPTVKLSQW</sequence>
<organism evidence="1 2">
    <name type="scientific">Ditylenchus dipsaci</name>
    <dbReference type="NCBI Taxonomy" id="166011"/>
    <lineage>
        <taxon>Eukaryota</taxon>
        <taxon>Metazoa</taxon>
        <taxon>Ecdysozoa</taxon>
        <taxon>Nematoda</taxon>
        <taxon>Chromadorea</taxon>
        <taxon>Rhabditida</taxon>
        <taxon>Tylenchina</taxon>
        <taxon>Tylenchomorpha</taxon>
        <taxon>Sphaerularioidea</taxon>
        <taxon>Anguinidae</taxon>
        <taxon>Anguininae</taxon>
        <taxon>Ditylenchus</taxon>
    </lineage>
</organism>
<dbReference type="Proteomes" id="UP000887574">
    <property type="component" value="Unplaced"/>
</dbReference>
<reference evidence="2" key="1">
    <citation type="submission" date="2022-11" db="UniProtKB">
        <authorList>
            <consortium name="WormBaseParasite"/>
        </authorList>
    </citation>
    <scope>IDENTIFICATION</scope>
</reference>
<evidence type="ECO:0000313" key="1">
    <source>
        <dbReference type="Proteomes" id="UP000887574"/>
    </source>
</evidence>
<evidence type="ECO:0000313" key="2">
    <source>
        <dbReference type="WBParaSite" id="jg14983"/>
    </source>
</evidence>
<dbReference type="WBParaSite" id="jg14983">
    <property type="protein sequence ID" value="jg14983"/>
    <property type="gene ID" value="jg14983"/>
</dbReference>
<dbReference type="AlphaFoldDB" id="A0A915D3G7"/>
<keyword evidence="1" id="KW-1185">Reference proteome</keyword>
<name>A0A915D3G7_9BILA</name>
<accession>A0A915D3G7</accession>